<reference evidence="9 10" key="1">
    <citation type="journal article" date="2015" name="Nature">
        <title>rRNA introns, odd ribosomes, and small enigmatic genomes across a large radiation of phyla.</title>
        <authorList>
            <person name="Brown C.T."/>
            <person name="Hug L.A."/>
            <person name="Thomas B.C."/>
            <person name="Sharon I."/>
            <person name="Castelle C.J."/>
            <person name="Singh A."/>
            <person name="Wilkins M.J."/>
            <person name="Williams K.H."/>
            <person name="Banfield J.F."/>
        </authorList>
    </citation>
    <scope>NUCLEOTIDE SEQUENCE [LARGE SCALE GENOMIC DNA]</scope>
</reference>
<comment type="subcellular location">
    <subcellularLocation>
        <location evidence="1">Cell membrane</location>
        <topology evidence="1">Multi-pass membrane protein</topology>
    </subcellularLocation>
</comment>
<feature type="transmembrane region" description="Helical" evidence="7">
    <location>
        <begin position="175"/>
        <end position="199"/>
    </location>
</feature>
<keyword evidence="4 7" id="KW-0812">Transmembrane</keyword>
<feature type="transmembrane region" description="Helical" evidence="7">
    <location>
        <begin position="150"/>
        <end position="169"/>
    </location>
</feature>
<evidence type="ECO:0000256" key="3">
    <source>
        <dbReference type="ARBA" id="ARBA00022475"/>
    </source>
</evidence>
<feature type="transmembrane region" description="Helical" evidence="7">
    <location>
        <begin position="113"/>
        <end position="129"/>
    </location>
</feature>
<evidence type="ECO:0000256" key="6">
    <source>
        <dbReference type="ARBA" id="ARBA00023136"/>
    </source>
</evidence>
<evidence type="ECO:0000256" key="5">
    <source>
        <dbReference type="ARBA" id="ARBA00022989"/>
    </source>
</evidence>
<evidence type="ECO:0000256" key="4">
    <source>
        <dbReference type="ARBA" id="ARBA00022692"/>
    </source>
</evidence>
<feature type="domain" description="Major facilitator superfamily (MFS) profile" evidence="8">
    <location>
        <begin position="17"/>
        <end position="208"/>
    </location>
</feature>
<evidence type="ECO:0000313" key="9">
    <source>
        <dbReference type="EMBL" id="KKP43959.1"/>
    </source>
</evidence>
<dbReference type="GO" id="GO:0022857">
    <property type="term" value="F:transmembrane transporter activity"/>
    <property type="evidence" value="ECO:0007669"/>
    <property type="project" value="InterPro"/>
</dbReference>
<keyword evidence="3" id="KW-1003">Cell membrane</keyword>
<accession>A0A0F9ZIP8</accession>
<evidence type="ECO:0000259" key="8">
    <source>
        <dbReference type="PROSITE" id="PS50850"/>
    </source>
</evidence>
<dbReference type="InterPro" id="IPR036259">
    <property type="entry name" value="MFS_trans_sf"/>
</dbReference>
<dbReference type="SUPFAM" id="SSF103473">
    <property type="entry name" value="MFS general substrate transporter"/>
    <property type="match status" value="1"/>
</dbReference>
<protein>
    <recommendedName>
        <fullName evidence="8">Major facilitator superfamily (MFS) profile domain-containing protein</fullName>
    </recommendedName>
</protein>
<dbReference type="Proteomes" id="UP000034302">
    <property type="component" value="Unassembled WGS sequence"/>
</dbReference>
<evidence type="ECO:0000256" key="2">
    <source>
        <dbReference type="ARBA" id="ARBA00022448"/>
    </source>
</evidence>
<dbReference type="InterPro" id="IPR050171">
    <property type="entry name" value="MFS_Transporters"/>
</dbReference>
<dbReference type="EMBL" id="LBOV01000008">
    <property type="protein sequence ID" value="KKP43959.1"/>
    <property type="molecule type" value="Genomic_DNA"/>
</dbReference>
<evidence type="ECO:0000256" key="1">
    <source>
        <dbReference type="ARBA" id="ARBA00004651"/>
    </source>
</evidence>
<evidence type="ECO:0000256" key="7">
    <source>
        <dbReference type="SAM" id="Phobius"/>
    </source>
</evidence>
<dbReference type="PANTHER" id="PTHR23517">
    <property type="entry name" value="RESISTANCE PROTEIN MDTM, PUTATIVE-RELATED-RELATED"/>
    <property type="match status" value="1"/>
</dbReference>
<keyword evidence="5 7" id="KW-1133">Transmembrane helix</keyword>
<dbReference type="PANTHER" id="PTHR23517:SF3">
    <property type="entry name" value="INTEGRAL MEMBRANE TRANSPORT PROTEIN"/>
    <property type="match status" value="1"/>
</dbReference>
<proteinExistence type="predicted"/>
<name>A0A0F9ZIP8_9BACT</name>
<evidence type="ECO:0000313" key="10">
    <source>
        <dbReference type="Proteomes" id="UP000034302"/>
    </source>
</evidence>
<keyword evidence="2" id="KW-0813">Transport</keyword>
<keyword evidence="6 7" id="KW-0472">Membrane</keyword>
<dbReference type="InterPro" id="IPR011701">
    <property type="entry name" value="MFS"/>
</dbReference>
<comment type="caution">
    <text evidence="9">The sequence shown here is derived from an EMBL/GenBank/DDBJ whole genome shotgun (WGS) entry which is preliminary data.</text>
</comment>
<feature type="transmembrane region" description="Helical" evidence="7">
    <location>
        <begin position="87"/>
        <end position="107"/>
    </location>
</feature>
<dbReference type="GO" id="GO:0005886">
    <property type="term" value="C:plasma membrane"/>
    <property type="evidence" value="ECO:0007669"/>
    <property type="project" value="UniProtKB-SubCell"/>
</dbReference>
<sequence length="208" mass="23531">MGKLKKLVKNLKGFNKVVLFLSLSDVFSWGSFTIISTFAGIYLANKLGEDILKFLGIGTSIYFFTRALFQIPMGLLTDRYKKDKDEILILFVGIILMGIPFLFYPYITNQYQYYVTQFVFGLGVSLNVTNWRKLFAINIDPGKEGIQYGIYETIMSTSTAILSIVGGFIANLGDLYFDTVMSVAGVIIMMGSIWVLLIYKYDGRRSKK</sequence>
<feature type="transmembrane region" description="Helical" evidence="7">
    <location>
        <begin position="20"/>
        <end position="42"/>
    </location>
</feature>
<feature type="transmembrane region" description="Helical" evidence="7">
    <location>
        <begin position="54"/>
        <end position="75"/>
    </location>
</feature>
<gene>
    <name evidence="9" type="ORF">UR34_C0008G0018</name>
</gene>
<dbReference type="AlphaFoldDB" id="A0A0F9ZIP8"/>
<organism evidence="9 10">
    <name type="scientific">candidate division WS6 bacterium GW2011_GWC1_33_20</name>
    <dbReference type="NCBI Taxonomy" id="1619089"/>
    <lineage>
        <taxon>Bacteria</taxon>
        <taxon>Candidatus Dojkabacteria</taxon>
    </lineage>
</organism>
<dbReference type="Gene3D" id="1.20.1250.20">
    <property type="entry name" value="MFS general substrate transporter like domains"/>
    <property type="match status" value="1"/>
</dbReference>
<dbReference type="Pfam" id="PF07690">
    <property type="entry name" value="MFS_1"/>
    <property type="match status" value="1"/>
</dbReference>
<dbReference type="PROSITE" id="PS50850">
    <property type="entry name" value="MFS"/>
    <property type="match status" value="1"/>
</dbReference>
<dbReference type="InterPro" id="IPR020846">
    <property type="entry name" value="MFS_dom"/>
</dbReference>